<evidence type="ECO:0000313" key="1">
    <source>
        <dbReference type="EMBL" id="CAH1057598.1"/>
    </source>
</evidence>
<protein>
    <submittedName>
        <fullName evidence="1">Uncharacterized protein</fullName>
    </submittedName>
</protein>
<keyword evidence="2" id="KW-1185">Reference proteome</keyword>
<organism evidence="1 2">
    <name type="scientific">Paenibacillus pseudetheri</name>
    <dbReference type="NCBI Taxonomy" id="2897682"/>
    <lineage>
        <taxon>Bacteria</taxon>
        <taxon>Bacillati</taxon>
        <taxon>Bacillota</taxon>
        <taxon>Bacilli</taxon>
        <taxon>Bacillales</taxon>
        <taxon>Paenibacillaceae</taxon>
        <taxon>Paenibacillus</taxon>
    </lineage>
</organism>
<accession>A0ABM9BFG7</accession>
<proteinExistence type="predicted"/>
<sequence>MSEFMLKRDRDAWATIRGYVYQVDLSIKQWIALEDKQVLELERGEDIDVVSEISKSEIQERKLQQIKHREKKITLRSNEAIEALINFSWKGSFSR</sequence>
<evidence type="ECO:0000313" key="2">
    <source>
        <dbReference type="Proteomes" id="UP000838749"/>
    </source>
</evidence>
<gene>
    <name evidence="1" type="ORF">PAECIP111894_03756</name>
</gene>
<dbReference type="Proteomes" id="UP000838749">
    <property type="component" value="Unassembled WGS sequence"/>
</dbReference>
<reference evidence="1" key="1">
    <citation type="submission" date="2021-12" db="EMBL/GenBank/DDBJ databases">
        <authorList>
            <person name="Criscuolo A."/>
        </authorList>
    </citation>
    <scope>NUCLEOTIDE SEQUENCE</scope>
    <source>
        <strain evidence="1">CIP111894</strain>
    </source>
</reference>
<dbReference type="EMBL" id="CAKMAB010000022">
    <property type="protein sequence ID" value="CAH1057598.1"/>
    <property type="molecule type" value="Genomic_DNA"/>
</dbReference>
<name>A0ABM9BFG7_9BACL</name>
<dbReference type="RefSeq" id="WP_234537346.1">
    <property type="nucleotide sequence ID" value="NZ_CAKMAB010000022.1"/>
</dbReference>
<comment type="caution">
    <text evidence="1">The sequence shown here is derived from an EMBL/GenBank/DDBJ whole genome shotgun (WGS) entry which is preliminary data.</text>
</comment>